<name>A0ACA9QZN2_9GLOM</name>
<comment type="caution">
    <text evidence="1">The sequence shown here is derived from an EMBL/GenBank/DDBJ whole genome shotgun (WGS) entry which is preliminary data.</text>
</comment>
<protein>
    <submittedName>
        <fullName evidence="1">11687_t:CDS:1</fullName>
    </submittedName>
</protein>
<reference evidence="1" key="1">
    <citation type="submission" date="2021-06" db="EMBL/GenBank/DDBJ databases">
        <authorList>
            <person name="Kallberg Y."/>
            <person name="Tangrot J."/>
            <person name="Rosling A."/>
        </authorList>
    </citation>
    <scope>NUCLEOTIDE SEQUENCE</scope>
    <source>
        <strain evidence="1">28 12/20/2015</strain>
    </source>
</reference>
<feature type="non-terminal residue" evidence="1">
    <location>
        <position position="79"/>
    </location>
</feature>
<evidence type="ECO:0000313" key="2">
    <source>
        <dbReference type="Proteomes" id="UP000789366"/>
    </source>
</evidence>
<proteinExistence type="predicted"/>
<sequence length="79" mass="9315">MGKALSEDLRWRVVYHRADGCNEQEIAEILYISQSSVSRILQTYNKWKHIVNPFKAPRGRRKLFSGEELKILKNLVKEK</sequence>
<gene>
    <name evidence="1" type="ORF">SPELUC_LOCUS15756</name>
</gene>
<accession>A0ACA9QZN2</accession>
<organism evidence="1 2">
    <name type="scientific">Cetraspora pellucida</name>
    <dbReference type="NCBI Taxonomy" id="1433469"/>
    <lineage>
        <taxon>Eukaryota</taxon>
        <taxon>Fungi</taxon>
        <taxon>Fungi incertae sedis</taxon>
        <taxon>Mucoromycota</taxon>
        <taxon>Glomeromycotina</taxon>
        <taxon>Glomeromycetes</taxon>
        <taxon>Diversisporales</taxon>
        <taxon>Gigasporaceae</taxon>
        <taxon>Cetraspora</taxon>
    </lineage>
</organism>
<dbReference type="Proteomes" id="UP000789366">
    <property type="component" value="Unassembled WGS sequence"/>
</dbReference>
<dbReference type="EMBL" id="CAJVPW010053752">
    <property type="protein sequence ID" value="CAG8770601.1"/>
    <property type="molecule type" value="Genomic_DNA"/>
</dbReference>
<keyword evidence="2" id="KW-1185">Reference proteome</keyword>
<evidence type="ECO:0000313" key="1">
    <source>
        <dbReference type="EMBL" id="CAG8770601.1"/>
    </source>
</evidence>